<dbReference type="GO" id="GO:0044780">
    <property type="term" value="P:bacterial-type flagellum assembly"/>
    <property type="evidence" value="ECO:0007669"/>
    <property type="project" value="InterPro"/>
</dbReference>
<dbReference type="InterPro" id="IPR036584">
    <property type="entry name" value="FliS_sf"/>
</dbReference>
<dbReference type="Pfam" id="PF02561">
    <property type="entry name" value="FliS"/>
    <property type="match status" value="1"/>
</dbReference>
<sequence length="147" mass="15872">MPDIRARYMADAVATVGPARLLTMLYDRMLLDVDRAVESLQAGDRPGASSHLMHAQEIVAELIVSLDEQAWDGGPQLMSIYRFLLTELVETGVRGDVEKARACRGLIEPLAEAWHEAARSLAHVDIPTQPDAPALETATSVGLLGVG</sequence>
<dbReference type="PANTHER" id="PTHR34773:SF1">
    <property type="entry name" value="FLAGELLAR SECRETION CHAPERONE FLIS"/>
    <property type="match status" value="1"/>
</dbReference>
<evidence type="ECO:0008006" key="8">
    <source>
        <dbReference type="Google" id="ProtNLM"/>
    </source>
</evidence>
<dbReference type="PANTHER" id="PTHR34773">
    <property type="entry name" value="FLAGELLAR SECRETION CHAPERONE FLIS"/>
    <property type="match status" value="1"/>
</dbReference>
<reference evidence="6" key="1">
    <citation type="submission" date="2021-01" db="EMBL/GenBank/DDBJ databases">
        <title>Whole genome shotgun sequence of Cellulomonas chitinilytica NBRC 110799.</title>
        <authorList>
            <person name="Komaki H."/>
            <person name="Tamura T."/>
        </authorList>
    </citation>
    <scope>NUCLEOTIDE SEQUENCE</scope>
    <source>
        <strain evidence="6">NBRC 110799</strain>
    </source>
</reference>
<protein>
    <recommendedName>
        <fullName evidence="8">Flagellar export chaperone FliS</fullName>
    </recommendedName>
</protein>
<comment type="subcellular location">
    <subcellularLocation>
        <location evidence="1">Cytoplasm</location>
        <location evidence="1">Cytosol</location>
    </subcellularLocation>
</comment>
<dbReference type="CDD" id="cd16098">
    <property type="entry name" value="FliS"/>
    <property type="match status" value="1"/>
</dbReference>
<dbReference type="AlphaFoldDB" id="A0A919U3N8"/>
<evidence type="ECO:0000256" key="4">
    <source>
        <dbReference type="ARBA" id="ARBA00022795"/>
    </source>
</evidence>
<dbReference type="GO" id="GO:0005829">
    <property type="term" value="C:cytosol"/>
    <property type="evidence" value="ECO:0007669"/>
    <property type="project" value="UniProtKB-SubCell"/>
</dbReference>
<dbReference type="InterPro" id="IPR003713">
    <property type="entry name" value="FliS"/>
</dbReference>
<organism evidence="6 7">
    <name type="scientific">Cellulomonas chitinilytica</name>
    <dbReference type="NCBI Taxonomy" id="398759"/>
    <lineage>
        <taxon>Bacteria</taxon>
        <taxon>Bacillati</taxon>
        <taxon>Actinomycetota</taxon>
        <taxon>Actinomycetes</taxon>
        <taxon>Micrococcales</taxon>
        <taxon>Cellulomonadaceae</taxon>
        <taxon>Cellulomonas</taxon>
    </lineage>
</organism>
<evidence type="ECO:0000313" key="7">
    <source>
        <dbReference type="Proteomes" id="UP000632740"/>
    </source>
</evidence>
<evidence type="ECO:0000313" key="6">
    <source>
        <dbReference type="EMBL" id="GIG22612.1"/>
    </source>
</evidence>
<dbReference type="Proteomes" id="UP000632740">
    <property type="component" value="Unassembled WGS sequence"/>
</dbReference>
<evidence type="ECO:0000256" key="5">
    <source>
        <dbReference type="ARBA" id="ARBA00023186"/>
    </source>
</evidence>
<dbReference type="RefSeq" id="WP_203757536.1">
    <property type="nucleotide sequence ID" value="NZ_BONK01000012.1"/>
</dbReference>
<comment type="similarity">
    <text evidence="2">Belongs to the FliS family.</text>
</comment>
<evidence type="ECO:0000256" key="3">
    <source>
        <dbReference type="ARBA" id="ARBA00022490"/>
    </source>
</evidence>
<keyword evidence="7" id="KW-1185">Reference proteome</keyword>
<keyword evidence="5" id="KW-0143">Chaperone</keyword>
<dbReference type="Gene3D" id="1.20.120.340">
    <property type="entry name" value="Flagellar protein FliS"/>
    <property type="match status" value="1"/>
</dbReference>
<proteinExistence type="inferred from homology"/>
<dbReference type="SUPFAM" id="SSF101116">
    <property type="entry name" value="Flagellar export chaperone FliS"/>
    <property type="match status" value="1"/>
</dbReference>
<keyword evidence="3" id="KW-0963">Cytoplasm</keyword>
<keyword evidence="4" id="KW-1005">Bacterial flagellum biogenesis</keyword>
<dbReference type="NCBIfam" id="TIGR00208">
    <property type="entry name" value="fliS"/>
    <property type="match status" value="1"/>
</dbReference>
<evidence type="ECO:0000256" key="1">
    <source>
        <dbReference type="ARBA" id="ARBA00004514"/>
    </source>
</evidence>
<gene>
    <name evidence="6" type="ORF">Cch01nite_33360</name>
</gene>
<name>A0A919U3N8_9CELL</name>
<comment type="caution">
    <text evidence="6">The sequence shown here is derived from an EMBL/GenBank/DDBJ whole genome shotgun (WGS) entry which is preliminary data.</text>
</comment>
<dbReference type="GO" id="GO:0071973">
    <property type="term" value="P:bacterial-type flagellum-dependent cell motility"/>
    <property type="evidence" value="ECO:0007669"/>
    <property type="project" value="TreeGrafter"/>
</dbReference>
<dbReference type="EMBL" id="BONK01000012">
    <property type="protein sequence ID" value="GIG22612.1"/>
    <property type="molecule type" value="Genomic_DNA"/>
</dbReference>
<accession>A0A919U3N8</accession>
<evidence type="ECO:0000256" key="2">
    <source>
        <dbReference type="ARBA" id="ARBA00008787"/>
    </source>
</evidence>